<proteinExistence type="predicted"/>
<dbReference type="EMBL" id="FPAW01000023">
    <property type="protein sequence ID" value="SFU06933.1"/>
    <property type="molecule type" value="Genomic_DNA"/>
</dbReference>
<organism evidence="1 2">
    <name type="scientific">Sedimentitalea nanhaiensis</name>
    <dbReference type="NCBI Taxonomy" id="999627"/>
    <lineage>
        <taxon>Bacteria</taxon>
        <taxon>Pseudomonadati</taxon>
        <taxon>Pseudomonadota</taxon>
        <taxon>Alphaproteobacteria</taxon>
        <taxon>Rhodobacterales</taxon>
        <taxon>Paracoccaceae</taxon>
        <taxon>Sedimentitalea</taxon>
    </lineage>
</organism>
<protein>
    <submittedName>
        <fullName evidence="1">Uncharacterized protein</fullName>
    </submittedName>
</protein>
<sequence length="282" mass="30736">MSKRKTDEPSPVVKALCGSGSKGDVDRDVAAIIKKEQAIFDAKRVIYSAVSDWIGETVTEGSDVPIVRDGKTVGYLPKDLFGSDQVEKVTSASKTESKREFENKVERFAKVTAAADALMNSLNKLSHLERATLNYGPFEFSRKTNLPVEERIVREIGYLYSAFIACSSLKSQSETAQKDALRELEIRRTGVGRPRNYAAYAVALELARLYAKVTGKRPTYSEDPNGVSGEYTPALRDVFDSLGWGDISLSGPAEAAKSMITDEDLDHPKIGPMGGITGLSIS</sequence>
<dbReference type="Proteomes" id="UP000182466">
    <property type="component" value="Unassembled WGS sequence"/>
</dbReference>
<name>A0A1I7D5E6_9RHOB</name>
<dbReference type="AlphaFoldDB" id="A0A1I7D5E6"/>
<keyword evidence="2" id="KW-1185">Reference proteome</keyword>
<dbReference type="OrthoDB" id="7744954at2"/>
<evidence type="ECO:0000313" key="1">
    <source>
        <dbReference type="EMBL" id="SFU06933.1"/>
    </source>
</evidence>
<reference evidence="1 2" key="1">
    <citation type="submission" date="2016-10" db="EMBL/GenBank/DDBJ databases">
        <authorList>
            <person name="de Groot N.N."/>
        </authorList>
    </citation>
    <scope>NUCLEOTIDE SEQUENCE [LARGE SCALE GENOMIC DNA]</scope>
    <source>
        <strain evidence="1 2">CGMCC 1.10959</strain>
    </source>
</reference>
<dbReference type="RefSeq" id="WP_027263738.1">
    <property type="nucleotide sequence ID" value="NZ_FPAW01000023.1"/>
</dbReference>
<accession>A0A1I7D5E6</accession>
<dbReference type="STRING" id="999627.SAMN05216236_12319"/>
<evidence type="ECO:0000313" key="2">
    <source>
        <dbReference type="Proteomes" id="UP000182466"/>
    </source>
</evidence>
<gene>
    <name evidence="1" type="ORF">SAMN05216236_12319</name>
</gene>